<dbReference type="Pfam" id="PF03367">
    <property type="entry name" value="Zn_ribbon_ZPR1"/>
    <property type="match status" value="2"/>
</dbReference>
<dbReference type="Proteomes" id="UP000789595">
    <property type="component" value="Unassembled WGS sequence"/>
</dbReference>
<evidence type="ECO:0000256" key="1">
    <source>
        <dbReference type="ARBA" id="ARBA00008354"/>
    </source>
</evidence>
<dbReference type="FunFam" id="2.20.25.420:FF:000001">
    <property type="entry name" value="Zinc finger protein ZPR1"/>
    <property type="match status" value="1"/>
</dbReference>
<feature type="domain" description="Zinc finger ZPR1-type" evidence="6">
    <location>
        <begin position="266"/>
        <end position="427"/>
    </location>
</feature>
<dbReference type="InterPro" id="IPR042451">
    <property type="entry name" value="ZPR1_A/B_dom"/>
</dbReference>
<feature type="non-terminal residue" evidence="7">
    <location>
        <position position="543"/>
    </location>
</feature>
<dbReference type="AlphaFoldDB" id="A0A8J2SEB5"/>
<keyword evidence="3" id="KW-0863">Zinc-finger</keyword>
<reference evidence="7" key="1">
    <citation type="submission" date="2021-11" db="EMBL/GenBank/DDBJ databases">
        <authorList>
            <consortium name="Genoscope - CEA"/>
            <person name="William W."/>
        </authorList>
    </citation>
    <scope>NUCLEOTIDE SEQUENCE</scope>
</reference>
<name>A0A8J2SEB5_9STRA</name>
<comment type="caution">
    <text evidence="7">The sequence shown here is derived from an EMBL/GenBank/DDBJ whole genome shotgun (WGS) entry which is preliminary data.</text>
</comment>
<accession>A0A8J2SEB5</accession>
<keyword evidence="4" id="KW-0862">Zinc</keyword>
<dbReference type="InterPro" id="IPR042452">
    <property type="entry name" value="ZPR1_Znf1/2"/>
</dbReference>
<sequence>DSTEAQLDASRRFQHCTATMSAVEAKTIGESAEQAEVDLTLDNISIVPDSLCMACGGSGETRIMLTKIPLFREVLLSSFACPHCGERNTEVQFGGETQPKGCRMAVTCSSREDLDRQVVKSESCKVLVPDLELEIPAATQRGVVTTVEGVLTRAADELAALQPQRLVADVEVGRKVQRVIDALRDRAAGDFDEFQLIVDDPAGNSFVQPLSQPDSALTTTHYERTDADAIALGFRPGESSTSKTVEGVDDMLAKPSEEREVMTFGVDCPHCRAPGEEQMCVAKIPYFKECVIMSFSCAACGYRNAEVKGGGAVPLKGCRATLKCVDEGDLLRDVLKSDTAAVTIPELDLELVHGTLGSVYTTLEGCLDKIVDALLRGNPFGDSAETENRRKFEAFLDRVRALRDGKVFPFTVIMQDADPLANSFIGPRRDAASFSPISEAGEAPPDPNLTVEDYDRTFDEDEELGLNDINDGTLDAVAEEGSDDDLPAVDGLEVGPKRVVGVADHVRPAPRTTVDHPNPEFARGCDDALPAGSGFRVRGPRNS</sequence>
<keyword evidence="8" id="KW-1185">Reference proteome</keyword>
<protein>
    <recommendedName>
        <fullName evidence="6">Zinc finger ZPR1-type domain-containing protein</fullName>
    </recommendedName>
</protein>
<dbReference type="SMART" id="SM00709">
    <property type="entry name" value="Zpr1"/>
    <property type="match status" value="2"/>
</dbReference>
<evidence type="ECO:0000259" key="6">
    <source>
        <dbReference type="SMART" id="SM00709"/>
    </source>
</evidence>
<dbReference type="Pfam" id="PF22794">
    <property type="entry name" value="jr-ZPR1"/>
    <property type="match status" value="2"/>
</dbReference>
<dbReference type="EMBL" id="CAKKNE010000003">
    <property type="protein sequence ID" value="CAH0370430.1"/>
    <property type="molecule type" value="Genomic_DNA"/>
</dbReference>
<evidence type="ECO:0000256" key="3">
    <source>
        <dbReference type="ARBA" id="ARBA00022771"/>
    </source>
</evidence>
<dbReference type="InterPro" id="IPR004457">
    <property type="entry name" value="Znf_ZPR1"/>
</dbReference>
<evidence type="ECO:0000313" key="8">
    <source>
        <dbReference type="Proteomes" id="UP000789595"/>
    </source>
</evidence>
<dbReference type="PANTHER" id="PTHR10876:SF0">
    <property type="entry name" value="ZINC FINGER PROTEIN ZPR1"/>
    <property type="match status" value="1"/>
</dbReference>
<dbReference type="Gene3D" id="2.60.120.1040">
    <property type="entry name" value="ZPR1, A/B domain"/>
    <property type="match status" value="2"/>
</dbReference>
<dbReference type="GO" id="GO:0005634">
    <property type="term" value="C:nucleus"/>
    <property type="evidence" value="ECO:0007669"/>
    <property type="project" value="TreeGrafter"/>
</dbReference>
<feature type="compositionally biased region" description="Basic and acidic residues" evidence="5">
    <location>
        <begin position="513"/>
        <end position="526"/>
    </location>
</feature>
<dbReference type="Gene3D" id="2.20.25.420">
    <property type="entry name" value="ZPR1, zinc finger domain"/>
    <property type="match status" value="2"/>
</dbReference>
<dbReference type="GO" id="GO:0008270">
    <property type="term" value="F:zinc ion binding"/>
    <property type="evidence" value="ECO:0007669"/>
    <property type="project" value="UniProtKB-KW"/>
</dbReference>
<dbReference type="InterPro" id="IPR056180">
    <property type="entry name" value="ZPR1_jr_dom"/>
</dbReference>
<comment type="similarity">
    <text evidence="1">Belongs to the ZPR1 family.</text>
</comment>
<dbReference type="InterPro" id="IPR040141">
    <property type="entry name" value="ZPR1"/>
</dbReference>
<proteinExistence type="inferred from homology"/>
<evidence type="ECO:0000256" key="5">
    <source>
        <dbReference type="SAM" id="MobiDB-lite"/>
    </source>
</evidence>
<evidence type="ECO:0000313" key="7">
    <source>
        <dbReference type="EMBL" id="CAH0370430.1"/>
    </source>
</evidence>
<evidence type="ECO:0000256" key="4">
    <source>
        <dbReference type="ARBA" id="ARBA00022833"/>
    </source>
</evidence>
<dbReference type="OrthoDB" id="308464at2759"/>
<gene>
    <name evidence="7" type="ORF">PECAL_3P03180</name>
</gene>
<dbReference type="NCBIfam" id="TIGR00310">
    <property type="entry name" value="ZPR1_znf"/>
    <property type="match status" value="2"/>
</dbReference>
<organism evidence="7 8">
    <name type="scientific">Pelagomonas calceolata</name>
    <dbReference type="NCBI Taxonomy" id="35677"/>
    <lineage>
        <taxon>Eukaryota</taxon>
        <taxon>Sar</taxon>
        <taxon>Stramenopiles</taxon>
        <taxon>Ochrophyta</taxon>
        <taxon>Pelagophyceae</taxon>
        <taxon>Pelagomonadales</taxon>
        <taxon>Pelagomonadaceae</taxon>
        <taxon>Pelagomonas</taxon>
    </lineage>
</organism>
<feature type="region of interest" description="Disordered" evidence="5">
    <location>
        <begin position="508"/>
        <end position="543"/>
    </location>
</feature>
<dbReference type="FunFam" id="2.60.120.1040:FF:000006">
    <property type="entry name" value="Zinc finger protein zpr1"/>
    <property type="match status" value="1"/>
</dbReference>
<feature type="domain" description="Zinc finger ZPR1-type" evidence="6">
    <location>
        <begin position="50"/>
        <end position="209"/>
    </location>
</feature>
<evidence type="ECO:0000256" key="2">
    <source>
        <dbReference type="ARBA" id="ARBA00022723"/>
    </source>
</evidence>
<dbReference type="PANTHER" id="PTHR10876">
    <property type="entry name" value="ZINC FINGER PROTEIN ZPR1"/>
    <property type="match status" value="1"/>
</dbReference>
<keyword evidence="2" id="KW-0479">Metal-binding</keyword>